<organism evidence="1 2">
    <name type="scientific">Symbiobacterium terraclitae</name>
    <dbReference type="NCBI Taxonomy" id="557451"/>
    <lineage>
        <taxon>Bacteria</taxon>
        <taxon>Bacillati</taxon>
        <taxon>Bacillota</taxon>
        <taxon>Clostridia</taxon>
        <taxon>Eubacteriales</taxon>
        <taxon>Symbiobacteriaceae</taxon>
        <taxon>Symbiobacterium</taxon>
    </lineage>
</organism>
<comment type="caution">
    <text evidence="1">The sequence shown here is derived from an EMBL/GenBank/DDBJ whole genome shotgun (WGS) entry which is preliminary data.</text>
</comment>
<gene>
    <name evidence="1" type="ORF">J2Z79_002946</name>
</gene>
<protein>
    <recommendedName>
        <fullName evidence="3">DUF370 domain-containing protein</fullName>
    </recommendedName>
</protein>
<dbReference type="InterPro" id="IPR007169">
    <property type="entry name" value="RemA-like"/>
</dbReference>
<evidence type="ECO:0000313" key="1">
    <source>
        <dbReference type="EMBL" id="MBP2019507.1"/>
    </source>
</evidence>
<dbReference type="Pfam" id="PF04025">
    <property type="entry name" value="RemA-like"/>
    <property type="match status" value="1"/>
</dbReference>
<proteinExistence type="predicted"/>
<evidence type="ECO:0008006" key="3">
    <source>
        <dbReference type="Google" id="ProtNLM"/>
    </source>
</evidence>
<dbReference type="Proteomes" id="UP001519289">
    <property type="component" value="Unassembled WGS sequence"/>
</dbReference>
<accession>A0ABS4JVC9</accession>
<dbReference type="EMBL" id="JAGGLG010000029">
    <property type="protein sequence ID" value="MBP2019507.1"/>
    <property type="molecule type" value="Genomic_DNA"/>
</dbReference>
<sequence length="85" mass="9143">MYLHVGTDVVVNLRQVIAILDLRSAGRGQATVELLERLRREGRLTDISGGGAKSLVLTRSGGILSPISSTTLKRRSVSSTEVCHL</sequence>
<evidence type="ECO:0000313" key="2">
    <source>
        <dbReference type="Proteomes" id="UP001519289"/>
    </source>
</evidence>
<name>A0ABS4JVC9_9FIRM</name>
<reference evidence="1 2" key="1">
    <citation type="submission" date="2021-03" db="EMBL/GenBank/DDBJ databases">
        <title>Genomic Encyclopedia of Type Strains, Phase IV (KMG-IV): sequencing the most valuable type-strain genomes for metagenomic binning, comparative biology and taxonomic classification.</title>
        <authorList>
            <person name="Goeker M."/>
        </authorList>
    </citation>
    <scope>NUCLEOTIDE SEQUENCE [LARGE SCALE GENOMIC DNA]</scope>
    <source>
        <strain evidence="1 2">DSM 27138</strain>
    </source>
</reference>
<dbReference type="RefSeq" id="WP_209467612.1">
    <property type="nucleotide sequence ID" value="NZ_JAGGLG010000029.1"/>
</dbReference>
<keyword evidence="2" id="KW-1185">Reference proteome</keyword>
<dbReference type="NCBIfam" id="NF046065">
    <property type="entry name" value="MtxRegRemB"/>
    <property type="match status" value="1"/>
</dbReference>